<dbReference type="InterPro" id="IPR018851">
    <property type="entry name" value="Borealin_N"/>
</dbReference>
<feature type="compositionally biased region" description="Basic and acidic residues" evidence="1">
    <location>
        <begin position="127"/>
        <end position="140"/>
    </location>
</feature>
<keyword evidence="4" id="KW-1185">Reference proteome</keyword>
<evidence type="ECO:0000256" key="1">
    <source>
        <dbReference type="SAM" id="MobiDB-lite"/>
    </source>
</evidence>
<proteinExistence type="predicted"/>
<reference evidence="3" key="1">
    <citation type="submission" date="2020-01" db="EMBL/GenBank/DDBJ databases">
        <authorList>
            <consortium name="DOE Joint Genome Institute"/>
            <person name="Haridas S."/>
            <person name="Albert R."/>
            <person name="Binder M."/>
            <person name="Bloem J."/>
            <person name="Labutti K."/>
            <person name="Salamov A."/>
            <person name="Andreopoulos B."/>
            <person name="Baker S.E."/>
            <person name="Barry K."/>
            <person name="Bills G."/>
            <person name="Bluhm B.H."/>
            <person name="Cannon C."/>
            <person name="Castanera R."/>
            <person name="Culley D.E."/>
            <person name="Daum C."/>
            <person name="Ezra D."/>
            <person name="Gonzalez J.B."/>
            <person name="Henrissat B."/>
            <person name="Kuo A."/>
            <person name="Liang C."/>
            <person name="Lipzen A."/>
            <person name="Lutzoni F."/>
            <person name="Magnuson J."/>
            <person name="Mondo S."/>
            <person name="Nolan M."/>
            <person name="Ohm R."/>
            <person name="Pangilinan J."/>
            <person name="Park H.-J."/>
            <person name="Ramirez L."/>
            <person name="Alfaro M."/>
            <person name="Sun H."/>
            <person name="Tritt A."/>
            <person name="Yoshinaga Y."/>
            <person name="Zwiers L.-H."/>
            <person name="Turgeon B.G."/>
            <person name="Goodwin S.B."/>
            <person name="Spatafora J.W."/>
            <person name="Crous P.W."/>
            <person name="Grigoriev I.V."/>
        </authorList>
    </citation>
    <scope>NUCLEOTIDE SEQUENCE</scope>
    <source>
        <strain evidence="3">IPT5</strain>
    </source>
</reference>
<dbReference type="AlphaFoldDB" id="A0A6A7AZN9"/>
<feature type="region of interest" description="Disordered" evidence="1">
    <location>
        <begin position="50"/>
        <end position="152"/>
    </location>
</feature>
<name>A0A6A7AZN9_9PLEO</name>
<evidence type="ECO:0000313" key="3">
    <source>
        <dbReference type="EMBL" id="KAF2847638.1"/>
    </source>
</evidence>
<dbReference type="Pfam" id="PF10444">
    <property type="entry name" value="Nbl1_Borealin_N"/>
    <property type="match status" value="1"/>
</dbReference>
<feature type="compositionally biased region" description="Low complexity" evidence="1">
    <location>
        <begin position="104"/>
        <end position="125"/>
    </location>
</feature>
<organism evidence="3 4">
    <name type="scientific">Plenodomus tracheiphilus IPT5</name>
    <dbReference type="NCBI Taxonomy" id="1408161"/>
    <lineage>
        <taxon>Eukaryota</taxon>
        <taxon>Fungi</taxon>
        <taxon>Dikarya</taxon>
        <taxon>Ascomycota</taxon>
        <taxon>Pezizomycotina</taxon>
        <taxon>Dothideomycetes</taxon>
        <taxon>Pleosporomycetidae</taxon>
        <taxon>Pleosporales</taxon>
        <taxon>Pleosporineae</taxon>
        <taxon>Leptosphaeriaceae</taxon>
        <taxon>Plenodomus</taxon>
    </lineage>
</organism>
<dbReference type="Proteomes" id="UP000799423">
    <property type="component" value="Unassembled WGS sequence"/>
</dbReference>
<gene>
    <name evidence="3" type="ORF">T440DRAFT_470919</name>
</gene>
<feature type="domain" description="Borealin N-terminal" evidence="2">
    <location>
        <begin position="13"/>
        <end position="66"/>
    </location>
</feature>
<evidence type="ECO:0000313" key="4">
    <source>
        <dbReference type="Proteomes" id="UP000799423"/>
    </source>
</evidence>
<evidence type="ECO:0000259" key="2">
    <source>
        <dbReference type="Pfam" id="PF10444"/>
    </source>
</evidence>
<sequence length="152" mass="16350">MSNLQHKLTAEAKAAMIANLQLELDARKEKLRAQCEAQCASLQSRLERRINRIPPSRRQNTLSEILAGPEPSSSAPKHTVVAAKVTKNGGQKKTTAPKGRVANTTSTTTTKRSAATTTTRATRAAARTREVLSPKTDNAKPKAAAARSVKPR</sequence>
<dbReference type="EMBL" id="MU006324">
    <property type="protein sequence ID" value="KAF2847638.1"/>
    <property type="molecule type" value="Genomic_DNA"/>
</dbReference>
<protein>
    <recommendedName>
        <fullName evidence="2">Borealin N-terminal domain-containing protein</fullName>
    </recommendedName>
</protein>
<accession>A0A6A7AZN9</accession>
<dbReference type="OrthoDB" id="2392550at2759"/>